<dbReference type="Gene3D" id="3.30.2090.10">
    <property type="entry name" value="Multidrug efflux transporter AcrB TolC docking domain, DN and DC subdomains"/>
    <property type="match status" value="1"/>
</dbReference>
<feature type="transmembrane region" description="Helical" evidence="2">
    <location>
        <begin position="402"/>
        <end position="429"/>
    </location>
</feature>
<gene>
    <name evidence="3" type="ORF">VF08_28720</name>
</gene>
<feature type="transmembrane region" description="Helical" evidence="2">
    <location>
        <begin position="274"/>
        <end position="293"/>
    </location>
</feature>
<sequence>MVKLSSSKSAREFFNISKLAIKFSWLTVSFWIAVTVAGILAFSSLKYALFPDITFPVVVVNATAPLTAAVDTETKLTKPIEERLRPLEGLENIRSSTYPGQTAVALSFAVGTNLETSTKEVETALKQVTLPQGATSKIIPLNLNESAAISYAIESPTRNLSDLTKLAKDEIVSAIAKLPGVLRVSLLGDATATPFDPSKLSATTLTQQGSTLVRFNGQDALAFQVIKRGDANTLEVVSLVEKEVQRLRSTLKDVKLTLAATQAKYIRQATQSTIDALMEAVVLSIVVIFPFLWNWRATLISALAIPTSLLATFIVMAIFGFNLETITLLALALVIGSVIDDAIIDVENIMRHIDEGETPRQAAFSATDEIGLTVIATTATAVAVFLPIGLMGGVIGQFFKPFGITVSAAMIASTLVARTLSPALATYWLKPANPNSRRRQQANIWGNFTQFYRNLLNWSLRHRKTVIALAILSFVAGMALSLLIPKGFIPKLDRGEFNITYTAPLPKIPSGDTETQRRGDTGSSLKASPRLPVTASFPIPNPLNDSLEVAKKLEDVVRKSPAVETVFTTVGSREGEPNKGNLYVKLKEDRNIKTAEVQDQLRSSLPNLPGVTTSVEDIQFVDTGGQKPLQVSLRGDNLQALNKAAQAIKERIEKLPGFADVTVSSETNSQGTVFQIERLNNQRVAYISANLGKDLSLGKATDQIVAEAKAVLPADVTLDLGGDSARQSEVFASFGSTLVLSALCIVVVLILLFKSWIDPLVIGVSLPLSIVGAMLSLLFTKSDFGMISLIGFVFLLGLANKNAILLVDYINQLRQSGVDRTEAILKAGPVRLRPIMMTTASTLLGMLPIALGLGAGSELRSPMAVAIAGGLITSTILSLIVVPVVYTILDDWFPRKKFEI</sequence>
<dbReference type="RefSeq" id="WP_099070803.1">
    <property type="nucleotide sequence ID" value="NZ_LAHD01000114.1"/>
</dbReference>
<feature type="transmembrane region" description="Helical" evidence="2">
    <location>
        <begin position="760"/>
        <end position="780"/>
    </location>
</feature>
<keyword evidence="2" id="KW-0472">Membrane</keyword>
<dbReference type="PANTHER" id="PTHR32063:SF0">
    <property type="entry name" value="SWARMING MOTILITY PROTEIN SWRC"/>
    <property type="match status" value="1"/>
</dbReference>
<protein>
    <submittedName>
        <fullName evidence="3">Cation transporter</fullName>
    </submittedName>
</protein>
<dbReference type="InterPro" id="IPR001036">
    <property type="entry name" value="Acrflvin-R"/>
</dbReference>
<evidence type="ECO:0000313" key="4">
    <source>
        <dbReference type="Proteomes" id="UP000222310"/>
    </source>
</evidence>
<feature type="transmembrane region" description="Helical" evidence="2">
    <location>
        <begin position="832"/>
        <end position="851"/>
    </location>
</feature>
<dbReference type="GO" id="GO:0042910">
    <property type="term" value="F:xenobiotic transmembrane transporter activity"/>
    <property type="evidence" value="ECO:0007669"/>
    <property type="project" value="TreeGrafter"/>
</dbReference>
<dbReference type="InterPro" id="IPR027463">
    <property type="entry name" value="AcrB_DN_DC_subdom"/>
</dbReference>
<feature type="transmembrane region" description="Helical" evidence="2">
    <location>
        <begin position="48"/>
        <end position="70"/>
    </location>
</feature>
<feature type="transmembrane region" description="Helical" evidence="2">
    <location>
        <begin position="21"/>
        <end position="42"/>
    </location>
</feature>
<dbReference type="Gene3D" id="3.30.70.1320">
    <property type="entry name" value="Multidrug efflux transporter AcrB pore domain like"/>
    <property type="match status" value="2"/>
</dbReference>
<dbReference type="SUPFAM" id="SSF82866">
    <property type="entry name" value="Multidrug efflux transporter AcrB transmembrane domain"/>
    <property type="match status" value="2"/>
</dbReference>
<keyword evidence="2" id="KW-0812">Transmembrane</keyword>
<evidence type="ECO:0000256" key="2">
    <source>
        <dbReference type="SAM" id="Phobius"/>
    </source>
</evidence>
<accession>A0A9Q6EIT1</accession>
<reference evidence="3 4" key="1">
    <citation type="submission" date="2015-02" db="EMBL/GenBank/DDBJ databases">
        <title>Nostoc linckia genome annotation.</title>
        <authorList>
            <person name="Zhou Z."/>
        </authorList>
    </citation>
    <scope>NUCLEOTIDE SEQUENCE [LARGE SCALE GENOMIC DNA]</scope>
    <source>
        <strain evidence="4">z8</strain>
    </source>
</reference>
<dbReference type="Gene3D" id="1.20.1640.10">
    <property type="entry name" value="Multidrug efflux transporter AcrB transmembrane domain"/>
    <property type="match status" value="4"/>
</dbReference>
<evidence type="ECO:0000313" key="3">
    <source>
        <dbReference type="EMBL" id="PHJ97429.1"/>
    </source>
</evidence>
<feature type="transmembrane region" description="Helical" evidence="2">
    <location>
        <begin position="786"/>
        <end position="811"/>
    </location>
</feature>
<dbReference type="Gene3D" id="3.30.70.1440">
    <property type="entry name" value="Multidrug efflux transporter AcrB pore domain"/>
    <property type="match status" value="1"/>
</dbReference>
<dbReference type="AlphaFoldDB" id="A0A9Q6EIT1"/>
<feature type="transmembrane region" description="Helical" evidence="2">
    <location>
        <begin position="730"/>
        <end position="753"/>
    </location>
</feature>
<proteinExistence type="predicted"/>
<feature type="region of interest" description="Disordered" evidence="1">
    <location>
        <begin position="508"/>
        <end position="531"/>
    </location>
</feature>
<dbReference type="PANTHER" id="PTHR32063">
    <property type="match status" value="1"/>
</dbReference>
<organism evidence="3 4">
    <name type="scientific">Nostoc linckia z8</name>
    <dbReference type="NCBI Taxonomy" id="1628746"/>
    <lineage>
        <taxon>Bacteria</taxon>
        <taxon>Bacillati</taxon>
        <taxon>Cyanobacteriota</taxon>
        <taxon>Cyanophyceae</taxon>
        <taxon>Nostocales</taxon>
        <taxon>Nostocaceae</taxon>
        <taxon>Nostoc</taxon>
    </lineage>
</organism>
<feature type="transmembrane region" description="Helical" evidence="2">
    <location>
        <begin position="466"/>
        <end position="484"/>
    </location>
</feature>
<dbReference type="GeneID" id="57097078"/>
<feature type="transmembrane region" description="Helical" evidence="2">
    <location>
        <begin position="863"/>
        <end position="889"/>
    </location>
</feature>
<evidence type="ECO:0000256" key="1">
    <source>
        <dbReference type="SAM" id="MobiDB-lite"/>
    </source>
</evidence>
<dbReference type="Gene3D" id="3.30.70.1430">
    <property type="entry name" value="Multidrug efflux transporter AcrB pore domain"/>
    <property type="match status" value="2"/>
</dbReference>
<dbReference type="SUPFAM" id="SSF82693">
    <property type="entry name" value="Multidrug efflux transporter AcrB pore domain, PN1, PN2, PC1 and PC2 subdomains"/>
    <property type="match status" value="2"/>
</dbReference>
<dbReference type="EMBL" id="LAHD01000114">
    <property type="protein sequence ID" value="PHJ97429.1"/>
    <property type="molecule type" value="Genomic_DNA"/>
</dbReference>
<dbReference type="Proteomes" id="UP000222310">
    <property type="component" value="Unassembled WGS sequence"/>
</dbReference>
<keyword evidence="2" id="KW-1133">Transmembrane helix</keyword>
<comment type="caution">
    <text evidence="3">The sequence shown here is derived from an EMBL/GenBank/DDBJ whole genome shotgun (WGS) entry which is preliminary data.</text>
</comment>
<dbReference type="Pfam" id="PF00873">
    <property type="entry name" value="ACR_tran"/>
    <property type="match status" value="3"/>
</dbReference>
<dbReference type="GO" id="GO:0005886">
    <property type="term" value="C:plasma membrane"/>
    <property type="evidence" value="ECO:0007669"/>
    <property type="project" value="TreeGrafter"/>
</dbReference>
<name>A0A9Q6EIT1_NOSLI</name>
<feature type="transmembrane region" description="Helical" evidence="2">
    <location>
        <begin position="370"/>
        <end position="390"/>
    </location>
</feature>